<feature type="domain" description="DUF4910" evidence="2">
    <location>
        <begin position="3"/>
        <end position="345"/>
    </location>
</feature>
<proteinExistence type="predicted"/>
<feature type="domain" description="DUF2172" evidence="1">
    <location>
        <begin position="52"/>
        <end position="145"/>
    </location>
</feature>
<evidence type="ECO:0008006" key="5">
    <source>
        <dbReference type="Google" id="ProtNLM"/>
    </source>
</evidence>
<reference evidence="3 4" key="1">
    <citation type="submission" date="2016-06" db="EMBL/GenBank/DDBJ databases">
        <authorList>
            <person name="Kjaerup R.B."/>
            <person name="Dalgaard T.S."/>
            <person name="Juul-Madsen H.R."/>
        </authorList>
    </citation>
    <scope>NUCLEOTIDE SEQUENCE [LARGE SCALE GENOMIC DNA]</scope>
    <source>
        <strain evidence="3">2</strain>
    </source>
</reference>
<dbReference type="Pfam" id="PF09940">
    <property type="entry name" value="DUF2172"/>
    <property type="match status" value="1"/>
</dbReference>
<dbReference type="AlphaFoldDB" id="A0A1A8XXF9"/>
<evidence type="ECO:0000313" key="4">
    <source>
        <dbReference type="Proteomes" id="UP000199600"/>
    </source>
</evidence>
<dbReference type="Pfam" id="PF16254">
    <property type="entry name" value="DUF4910"/>
    <property type="match status" value="1"/>
</dbReference>
<gene>
    <name evidence="3" type="ORF">PROAA_320055</name>
</gene>
<evidence type="ECO:0000259" key="1">
    <source>
        <dbReference type="Pfam" id="PF09940"/>
    </source>
</evidence>
<evidence type="ECO:0000313" key="3">
    <source>
        <dbReference type="EMBL" id="SBT09396.1"/>
    </source>
</evidence>
<dbReference type="Gene3D" id="3.50.30.90">
    <property type="match status" value="1"/>
</dbReference>
<dbReference type="Proteomes" id="UP000199600">
    <property type="component" value="Unassembled WGS sequence"/>
</dbReference>
<dbReference type="InterPro" id="IPR032610">
    <property type="entry name" value="DUF2172"/>
</dbReference>
<protein>
    <recommendedName>
        <fullName evidence="5">DUF4910 domain-containing protein</fullName>
    </recommendedName>
</protein>
<dbReference type="InterPro" id="IPR032589">
    <property type="entry name" value="DUF4910"/>
</dbReference>
<keyword evidence="4" id="KW-1185">Reference proteome</keyword>
<name>A0A1A8XXF9_9RHOO</name>
<dbReference type="RefSeq" id="WP_186411581.1">
    <property type="nucleotide sequence ID" value="NZ_FLQY01000246.1"/>
</dbReference>
<dbReference type="SUPFAM" id="SSF53187">
    <property type="entry name" value="Zn-dependent exopeptidases"/>
    <property type="match status" value="1"/>
</dbReference>
<dbReference type="Gene3D" id="1.10.10.10">
    <property type="entry name" value="Winged helix-like DNA-binding domain superfamily/Winged helix DNA-binding domain"/>
    <property type="match status" value="1"/>
</dbReference>
<organism evidence="3 4">
    <name type="scientific">Candidatus Propionivibrio aalborgensis</name>
    <dbReference type="NCBI Taxonomy" id="1860101"/>
    <lineage>
        <taxon>Bacteria</taxon>
        <taxon>Pseudomonadati</taxon>
        <taxon>Pseudomonadota</taxon>
        <taxon>Betaproteobacteria</taxon>
        <taxon>Rhodocyclales</taxon>
        <taxon>Rhodocyclaceae</taxon>
        <taxon>Propionivibrio</taxon>
    </lineage>
</organism>
<dbReference type="InterPro" id="IPR036388">
    <property type="entry name" value="WH-like_DNA-bd_sf"/>
</dbReference>
<evidence type="ECO:0000259" key="2">
    <source>
        <dbReference type="Pfam" id="PF16254"/>
    </source>
</evidence>
<dbReference type="Gene3D" id="3.40.630.10">
    <property type="entry name" value="Zn peptidases"/>
    <property type="match status" value="1"/>
</dbReference>
<sequence>MIQLVEELCEFATGVVADGNAPLFERIGRELPLQMFRFASGDAYNGWQVPDNWRVRRAKLYRDGVEVFDGMANTLGVGYYSKSFSGELSWDELRPRLVTNPNQPEAYMFHCVWQYRPWDADWVFSMPYRVFMDLGPGRYRVDLETEYEPGEMLVAHAEIKGRSDKIVVFNSNTCHPHMANDGFAGTAVLIRLMQWLATRDNHYTYRLVLGPEHLGSVFYLRDLPAGEVARMVCGVFEEMPGTGGAVKATSTFNGGHKLDFAFANALKHHAREHALVPWRMGAGNDETVWEAPGYEVPFVEVTRCEDQFAPYPEYHSSLDKPELMIPGQLDEMLEVLRQVVLTLEGDATVQRTFNGLICLSNPAYDLYMERPDPTVTKDLDADAEKWGHLLDCLFRYMDGKMTILDIAERHDLPFERLLRYLRRYEEKGLVRLTFSECTRTEAVRV</sequence>
<dbReference type="EMBL" id="FLQY01000246">
    <property type="protein sequence ID" value="SBT09396.1"/>
    <property type="molecule type" value="Genomic_DNA"/>
</dbReference>
<accession>A0A1A8XXF9</accession>